<dbReference type="SUPFAM" id="SSF50475">
    <property type="entry name" value="FMN-binding split barrel"/>
    <property type="match status" value="1"/>
</dbReference>
<dbReference type="PANTHER" id="PTHR34818:SF1">
    <property type="entry name" value="PROTEIN BLI-3"/>
    <property type="match status" value="1"/>
</dbReference>
<accession>M5GFR7</accession>
<dbReference type="GeneID" id="63687204"/>
<dbReference type="Gene3D" id="2.30.110.10">
    <property type="entry name" value="Electron Transport, Fmn-binding Protein, Chain A"/>
    <property type="match status" value="1"/>
</dbReference>
<keyword evidence="3" id="KW-1185">Reference proteome</keyword>
<dbReference type="InterPro" id="IPR038725">
    <property type="entry name" value="YdaG_split_barrel_FMN-bd"/>
</dbReference>
<name>M5GFR7_DACPD</name>
<dbReference type="AlphaFoldDB" id="M5GFR7"/>
<evidence type="ECO:0000313" key="3">
    <source>
        <dbReference type="Proteomes" id="UP000030653"/>
    </source>
</evidence>
<protein>
    <recommendedName>
        <fullName evidence="1">General stress protein FMN-binding split barrel domain-containing protein</fullName>
    </recommendedName>
</protein>
<dbReference type="RefSeq" id="XP_040631257.1">
    <property type="nucleotide sequence ID" value="XM_040772142.1"/>
</dbReference>
<dbReference type="InterPro" id="IPR012349">
    <property type="entry name" value="Split_barrel_FMN-bd"/>
</dbReference>
<feature type="domain" description="General stress protein FMN-binding split barrel" evidence="1">
    <location>
        <begin position="11"/>
        <end position="146"/>
    </location>
</feature>
<proteinExistence type="predicted"/>
<dbReference type="HOGENOM" id="CLU_091428_0_1_1"/>
<dbReference type="Pfam" id="PF16242">
    <property type="entry name" value="Pyrid_ox_like"/>
    <property type="match status" value="1"/>
</dbReference>
<dbReference type="EMBL" id="JH795858">
    <property type="protein sequence ID" value="EJU04363.1"/>
    <property type="molecule type" value="Genomic_DNA"/>
</dbReference>
<dbReference type="Proteomes" id="UP000030653">
    <property type="component" value="Unassembled WGS sequence"/>
</dbReference>
<dbReference type="OMA" id="GLDILFH"/>
<dbReference type="STRING" id="1858805.M5GFR7"/>
<organism evidence="2 3">
    <name type="scientific">Dacryopinax primogenitus (strain DJM 731)</name>
    <name type="common">Brown rot fungus</name>
    <dbReference type="NCBI Taxonomy" id="1858805"/>
    <lineage>
        <taxon>Eukaryota</taxon>
        <taxon>Fungi</taxon>
        <taxon>Dikarya</taxon>
        <taxon>Basidiomycota</taxon>
        <taxon>Agaricomycotina</taxon>
        <taxon>Dacrymycetes</taxon>
        <taxon>Dacrymycetales</taxon>
        <taxon>Dacrymycetaceae</taxon>
        <taxon>Dacryopinax</taxon>
    </lineage>
</organism>
<reference evidence="2 3" key="1">
    <citation type="journal article" date="2012" name="Science">
        <title>The Paleozoic origin of enzymatic lignin decomposition reconstructed from 31 fungal genomes.</title>
        <authorList>
            <person name="Floudas D."/>
            <person name="Binder M."/>
            <person name="Riley R."/>
            <person name="Barry K."/>
            <person name="Blanchette R.A."/>
            <person name="Henrissat B."/>
            <person name="Martinez A.T."/>
            <person name="Otillar R."/>
            <person name="Spatafora J.W."/>
            <person name="Yadav J.S."/>
            <person name="Aerts A."/>
            <person name="Benoit I."/>
            <person name="Boyd A."/>
            <person name="Carlson A."/>
            <person name="Copeland A."/>
            <person name="Coutinho P.M."/>
            <person name="de Vries R.P."/>
            <person name="Ferreira P."/>
            <person name="Findley K."/>
            <person name="Foster B."/>
            <person name="Gaskell J."/>
            <person name="Glotzer D."/>
            <person name="Gorecki P."/>
            <person name="Heitman J."/>
            <person name="Hesse C."/>
            <person name="Hori C."/>
            <person name="Igarashi K."/>
            <person name="Jurgens J.A."/>
            <person name="Kallen N."/>
            <person name="Kersten P."/>
            <person name="Kohler A."/>
            <person name="Kuees U."/>
            <person name="Kumar T.K.A."/>
            <person name="Kuo A."/>
            <person name="LaButti K."/>
            <person name="Larrondo L.F."/>
            <person name="Lindquist E."/>
            <person name="Ling A."/>
            <person name="Lombard V."/>
            <person name="Lucas S."/>
            <person name="Lundell T."/>
            <person name="Martin R."/>
            <person name="McLaughlin D.J."/>
            <person name="Morgenstern I."/>
            <person name="Morin E."/>
            <person name="Murat C."/>
            <person name="Nagy L.G."/>
            <person name="Nolan M."/>
            <person name="Ohm R.A."/>
            <person name="Patyshakuliyeva A."/>
            <person name="Rokas A."/>
            <person name="Ruiz-Duenas F.J."/>
            <person name="Sabat G."/>
            <person name="Salamov A."/>
            <person name="Samejima M."/>
            <person name="Schmutz J."/>
            <person name="Slot J.C."/>
            <person name="St John F."/>
            <person name="Stenlid J."/>
            <person name="Sun H."/>
            <person name="Sun S."/>
            <person name="Syed K."/>
            <person name="Tsang A."/>
            <person name="Wiebenga A."/>
            <person name="Young D."/>
            <person name="Pisabarro A."/>
            <person name="Eastwood D.C."/>
            <person name="Martin F."/>
            <person name="Cullen D."/>
            <person name="Grigoriev I.V."/>
            <person name="Hibbett D.S."/>
        </authorList>
    </citation>
    <scope>NUCLEOTIDE SEQUENCE [LARGE SCALE GENOMIC DNA]</scope>
    <source>
        <strain evidence="2 3">DJM-731 SS1</strain>
    </source>
</reference>
<sequence length="180" mass="19853">MSSENMTVQEKVDGLNEVLKSMKYCMFTTRSPAGELHARCMTLGSTDEHFKFSFIANNVTFRIDEIEFDGHVNLSFFDPSSTCWVSVAGTAQISNDKETIDSLWKPADEAWFGDLGDGVHTGQVSDPRVCAIQVVPDSIRYWISRHAMPGGTAAHGELVTIPGVEMRVIEGMSTSCKCNH</sequence>
<dbReference type="InterPro" id="IPR052917">
    <property type="entry name" value="Stress-Dev_Protein"/>
</dbReference>
<evidence type="ECO:0000313" key="2">
    <source>
        <dbReference type="EMBL" id="EJU04363.1"/>
    </source>
</evidence>
<evidence type="ECO:0000259" key="1">
    <source>
        <dbReference type="Pfam" id="PF16242"/>
    </source>
</evidence>
<dbReference type="OrthoDB" id="434253at2759"/>
<gene>
    <name evidence="2" type="ORF">DACRYDRAFT_20917</name>
</gene>
<dbReference type="PANTHER" id="PTHR34818">
    <property type="entry name" value="PROTEIN BLI-3"/>
    <property type="match status" value="1"/>
</dbReference>